<protein>
    <recommendedName>
        <fullName evidence="5">ditrans,polycis-polyprenyl diphosphate synthase [(2E,6E)-farnesyldiphosphate specific]</fullName>
        <ecNumber evidence="5">2.5.1.87</ecNumber>
    </recommendedName>
</protein>
<dbReference type="STRING" id="418784.A0A2P7YKK7"/>
<evidence type="ECO:0000256" key="1">
    <source>
        <dbReference type="ARBA" id="ARBA00001946"/>
    </source>
</evidence>
<proteinExistence type="inferred from homology"/>
<keyword evidence="7 13" id="KW-0812">Transmembrane</keyword>
<comment type="catalytic activity">
    <reaction evidence="12">
        <text>n isopentenyl diphosphate + (2E,6E)-farnesyl diphosphate = a di-trans,poly-cis-polyprenyl diphosphate + n diphosphate</text>
        <dbReference type="Rhea" id="RHEA:53008"/>
        <dbReference type="Rhea" id="RHEA-COMP:19494"/>
        <dbReference type="ChEBI" id="CHEBI:33019"/>
        <dbReference type="ChEBI" id="CHEBI:128769"/>
        <dbReference type="ChEBI" id="CHEBI:136960"/>
        <dbReference type="ChEBI" id="CHEBI:175763"/>
        <dbReference type="EC" id="2.5.1.87"/>
    </reaction>
</comment>
<dbReference type="Proteomes" id="UP000241107">
    <property type="component" value="Unassembled WGS sequence"/>
</dbReference>
<evidence type="ECO:0000313" key="15">
    <source>
        <dbReference type="Proteomes" id="UP000241107"/>
    </source>
</evidence>
<evidence type="ECO:0000256" key="3">
    <source>
        <dbReference type="ARBA" id="ARBA00004922"/>
    </source>
</evidence>
<dbReference type="PANTHER" id="PTHR21528:SF0">
    <property type="entry name" value="DEHYDRODOLICHYL DIPHOSPHATE SYNTHASE COMPLEX SUBUNIT NUS1"/>
    <property type="match status" value="1"/>
</dbReference>
<evidence type="ECO:0000256" key="2">
    <source>
        <dbReference type="ARBA" id="ARBA00004586"/>
    </source>
</evidence>
<dbReference type="GO" id="GO:0043048">
    <property type="term" value="P:dolichyl monophosphate biosynthetic process"/>
    <property type="evidence" value="ECO:0007669"/>
    <property type="project" value="EnsemblFungi"/>
</dbReference>
<evidence type="ECO:0000256" key="5">
    <source>
        <dbReference type="ARBA" id="ARBA00012596"/>
    </source>
</evidence>
<evidence type="ECO:0000313" key="14">
    <source>
        <dbReference type="EMBL" id="PSK36507.1"/>
    </source>
</evidence>
<comment type="subcellular location">
    <subcellularLocation>
        <location evidence="2">Endoplasmic reticulum membrane</location>
    </subcellularLocation>
</comment>
<evidence type="ECO:0000256" key="12">
    <source>
        <dbReference type="ARBA" id="ARBA00047353"/>
    </source>
</evidence>
<gene>
    <name evidence="14" type="ORF">C7M61_003980</name>
</gene>
<name>A0A2P7YKK7_9ASCO</name>
<keyword evidence="6" id="KW-0808">Transferase</keyword>
<sequence length="276" mass="31020">MALEVSKAVLWAQHHASHMILLAVFFLMSIIRNLEYTYHKAYLRLLLITYYPNKLPLVIRNDVTQLAKIPKRLSCIISMRSEDDENGGIEGAVSDISELAAWCLSAGIPSLTIYEETGAVKPNLGELERYIQKNLRAYFGVPTPAFTLRVPHSNTTVTLGDTSESQPALDIALLSRVDGKPTIVELTKTMSELTANHELSVKDITVQLIDEELSELVGPEPDLLICFDPVLDLHDYPPWHLRLSELYWDADNDSVNYPVFIRALRQFANCKVNVGK</sequence>
<comment type="pathway">
    <text evidence="3">Protein modification; protein glycosylation.</text>
</comment>
<dbReference type="SUPFAM" id="SSF64005">
    <property type="entry name" value="Undecaprenyl diphosphate synthase"/>
    <property type="match status" value="1"/>
</dbReference>
<keyword evidence="8" id="KW-0256">Endoplasmic reticulum</keyword>
<evidence type="ECO:0000256" key="11">
    <source>
        <dbReference type="ARBA" id="ARBA00023136"/>
    </source>
</evidence>
<reference evidence="14 15" key="1">
    <citation type="submission" date="2018-03" db="EMBL/GenBank/DDBJ databases">
        <title>Candida pseudohaemulonii genome assembly and annotation.</title>
        <authorList>
            <person name="Munoz J.F."/>
            <person name="Gade L.G."/>
            <person name="Chow N.A."/>
            <person name="Litvintseva A.P."/>
            <person name="Loparev V.N."/>
            <person name="Cuomo C.A."/>
        </authorList>
    </citation>
    <scope>NUCLEOTIDE SEQUENCE [LARGE SCALE GENOMIC DNA]</scope>
    <source>
        <strain evidence="14 15">B12108</strain>
    </source>
</reference>
<dbReference type="GO" id="GO:0005811">
    <property type="term" value="C:lipid droplet"/>
    <property type="evidence" value="ECO:0007669"/>
    <property type="project" value="EnsemblFungi"/>
</dbReference>
<keyword evidence="9" id="KW-0460">Magnesium</keyword>
<organism evidence="14 15">
    <name type="scientific">Candidozyma pseudohaemuli</name>
    <dbReference type="NCBI Taxonomy" id="418784"/>
    <lineage>
        <taxon>Eukaryota</taxon>
        <taxon>Fungi</taxon>
        <taxon>Dikarya</taxon>
        <taxon>Ascomycota</taxon>
        <taxon>Saccharomycotina</taxon>
        <taxon>Pichiomycetes</taxon>
        <taxon>Metschnikowiaceae</taxon>
        <taxon>Candidozyma</taxon>
    </lineage>
</organism>
<evidence type="ECO:0000256" key="8">
    <source>
        <dbReference type="ARBA" id="ARBA00022824"/>
    </source>
</evidence>
<feature type="transmembrane region" description="Helical" evidence="13">
    <location>
        <begin position="16"/>
        <end position="34"/>
    </location>
</feature>
<evidence type="ECO:0000256" key="10">
    <source>
        <dbReference type="ARBA" id="ARBA00022989"/>
    </source>
</evidence>
<dbReference type="VEuPathDB" id="FungiDB:C7M61_003980"/>
<dbReference type="EC" id="2.5.1.87" evidence="5"/>
<keyword evidence="10 13" id="KW-1133">Transmembrane helix</keyword>
<dbReference type="GeneID" id="36567368"/>
<comment type="caution">
    <text evidence="14">The sequence shown here is derived from an EMBL/GenBank/DDBJ whole genome shotgun (WGS) entry which is preliminary data.</text>
</comment>
<dbReference type="OrthoDB" id="19639at2759"/>
<dbReference type="GO" id="GO:1904423">
    <property type="term" value="C:dehydrodolichyl diphosphate synthase complex"/>
    <property type="evidence" value="ECO:0007669"/>
    <property type="project" value="EnsemblFungi"/>
</dbReference>
<dbReference type="Gene3D" id="3.40.1180.10">
    <property type="entry name" value="Decaprenyl diphosphate synthase-like"/>
    <property type="match status" value="1"/>
</dbReference>
<dbReference type="GO" id="GO:0045547">
    <property type="term" value="F:ditrans,polycis-polyprenyl diphosphate synthase [(2E,6E)-farnesyl diphosphate specific] activity"/>
    <property type="evidence" value="ECO:0007669"/>
    <property type="project" value="UniProtKB-EC"/>
</dbReference>
<keyword evidence="15" id="KW-1185">Reference proteome</keyword>
<dbReference type="UniPathway" id="UPA00378"/>
<keyword evidence="11 13" id="KW-0472">Membrane</keyword>
<dbReference type="AlphaFoldDB" id="A0A2P7YKK7"/>
<dbReference type="PANTHER" id="PTHR21528">
    <property type="entry name" value="DEHYDRODOLICHYL DIPHOSPHATE SYNTHASE COMPLEX SUBUNIT NUS1"/>
    <property type="match status" value="1"/>
</dbReference>
<comment type="cofactor">
    <cofactor evidence="1">
        <name>Mg(2+)</name>
        <dbReference type="ChEBI" id="CHEBI:18420"/>
    </cofactor>
</comment>
<evidence type="ECO:0000256" key="6">
    <source>
        <dbReference type="ARBA" id="ARBA00022679"/>
    </source>
</evidence>
<evidence type="ECO:0000256" key="4">
    <source>
        <dbReference type="ARBA" id="ARBA00005432"/>
    </source>
</evidence>
<dbReference type="EMBL" id="PYFQ01000011">
    <property type="protein sequence ID" value="PSK36507.1"/>
    <property type="molecule type" value="Genomic_DNA"/>
</dbReference>
<dbReference type="InterPro" id="IPR036424">
    <property type="entry name" value="UPP_synth-like_sf"/>
</dbReference>
<dbReference type="RefSeq" id="XP_024712612.1">
    <property type="nucleotide sequence ID" value="XM_024859310.1"/>
</dbReference>
<dbReference type="InterPro" id="IPR038887">
    <property type="entry name" value="Nus1/NgBR"/>
</dbReference>
<dbReference type="GO" id="GO:0005789">
    <property type="term" value="C:endoplasmic reticulum membrane"/>
    <property type="evidence" value="ECO:0007669"/>
    <property type="project" value="UniProtKB-SubCell"/>
</dbReference>
<comment type="similarity">
    <text evidence="4">Belongs to the UPP synthase family.</text>
</comment>
<evidence type="ECO:0000256" key="9">
    <source>
        <dbReference type="ARBA" id="ARBA00022842"/>
    </source>
</evidence>
<evidence type="ECO:0000256" key="7">
    <source>
        <dbReference type="ARBA" id="ARBA00022692"/>
    </source>
</evidence>
<evidence type="ECO:0000256" key="13">
    <source>
        <dbReference type="SAM" id="Phobius"/>
    </source>
</evidence>
<accession>A0A2P7YKK7</accession>